<evidence type="ECO:0000256" key="4">
    <source>
        <dbReference type="ARBA" id="ARBA00073031"/>
    </source>
</evidence>
<evidence type="ECO:0000256" key="5">
    <source>
        <dbReference type="ARBA" id="ARBA00079398"/>
    </source>
</evidence>
<reference evidence="7 8" key="1">
    <citation type="journal article" date="2011" name="Proc. Natl. Acad. Sci. U.S.A.">
        <title>Niche of harmful alga Aureococcus anophagefferens revealed through ecogenomics.</title>
        <authorList>
            <person name="Gobler C.J."/>
            <person name="Berry D.L."/>
            <person name="Dyhrman S.T."/>
            <person name="Wilhelm S.W."/>
            <person name="Salamov A."/>
            <person name="Lobanov A.V."/>
            <person name="Zhang Y."/>
            <person name="Collier J.L."/>
            <person name="Wurch L.L."/>
            <person name="Kustka A.B."/>
            <person name="Dill B.D."/>
            <person name="Shah M."/>
            <person name="VerBerkmoes N.C."/>
            <person name="Kuo A."/>
            <person name="Terry A."/>
            <person name="Pangilinan J."/>
            <person name="Lindquist E.A."/>
            <person name="Lucas S."/>
            <person name="Paulsen I.T."/>
            <person name="Hattenrath-Lehmann T.K."/>
            <person name="Talmage S.C."/>
            <person name="Walker E.A."/>
            <person name="Koch F."/>
            <person name="Burson A.M."/>
            <person name="Marcoval M.A."/>
            <person name="Tang Y.Z."/>
            <person name="Lecleir G.R."/>
            <person name="Coyne K.J."/>
            <person name="Berg G.M."/>
            <person name="Bertrand E.M."/>
            <person name="Saito M.A."/>
            <person name="Gladyshev V.N."/>
            <person name="Grigoriev I.V."/>
        </authorList>
    </citation>
    <scope>NUCLEOTIDE SEQUENCE [LARGE SCALE GENOMIC DNA]</scope>
    <source>
        <strain evidence="8">CCMP 1984</strain>
    </source>
</reference>
<sequence length="95" mass="9957">MFSTARRLVPIADRVLVRKTAGGIFLPDANARKMNEAEVIAVGPGAKDDAGALIPMDVAVGDVVLLPEYGATPVTIGDDELHLLRGSDILGKFEG</sequence>
<name>F0YA57_AURAN</name>
<dbReference type="CDD" id="cd00320">
    <property type="entry name" value="cpn10"/>
    <property type="match status" value="1"/>
</dbReference>
<evidence type="ECO:0000313" key="8">
    <source>
        <dbReference type="Proteomes" id="UP000002729"/>
    </source>
</evidence>
<comment type="similarity">
    <text evidence="1 6">Belongs to the GroES chaperonin family.</text>
</comment>
<dbReference type="AlphaFoldDB" id="F0YA57"/>
<evidence type="ECO:0000256" key="3">
    <source>
        <dbReference type="ARBA" id="ARBA00031971"/>
    </source>
</evidence>
<dbReference type="KEGG" id="aaf:AURANDRAFT_27060"/>
<dbReference type="Gene3D" id="2.30.33.40">
    <property type="entry name" value="GroES chaperonin"/>
    <property type="match status" value="1"/>
</dbReference>
<dbReference type="SUPFAM" id="SSF50129">
    <property type="entry name" value="GroES-like"/>
    <property type="match status" value="1"/>
</dbReference>
<dbReference type="GO" id="GO:0046872">
    <property type="term" value="F:metal ion binding"/>
    <property type="evidence" value="ECO:0007669"/>
    <property type="project" value="TreeGrafter"/>
</dbReference>
<dbReference type="Pfam" id="PF00166">
    <property type="entry name" value="Cpn10"/>
    <property type="match status" value="1"/>
</dbReference>
<dbReference type="EMBL" id="GL833129">
    <property type="protein sequence ID" value="EGB07872.1"/>
    <property type="molecule type" value="Genomic_DNA"/>
</dbReference>
<dbReference type="GO" id="GO:0005524">
    <property type="term" value="F:ATP binding"/>
    <property type="evidence" value="ECO:0007669"/>
    <property type="project" value="InterPro"/>
</dbReference>
<dbReference type="InterPro" id="IPR011032">
    <property type="entry name" value="GroES-like_sf"/>
</dbReference>
<dbReference type="GeneID" id="20220295"/>
<protein>
    <recommendedName>
        <fullName evidence="4">20 kDa chaperonin, chloroplastic</fullName>
    </recommendedName>
    <alternativeName>
        <fullName evidence="3">Chaperonin 10</fullName>
    </alternativeName>
    <alternativeName>
        <fullName evidence="5">Protein Cpn21</fullName>
    </alternativeName>
</protein>
<keyword evidence="8" id="KW-1185">Reference proteome</keyword>
<proteinExistence type="inferred from homology"/>
<evidence type="ECO:0000256" key="2">
    <source>
        <dbReference type="ARBA" id="ARBA00023186"/>
    </source>
</evidence>
<dbReference type="GO" id="GO:0051087">
    <property type="term" value="F:protein-folding chaperone binding"/>
    <property type="evidence" value="ECO:0007669"/>
    <property type="project" value="TreeGrafter"/>
</dbReference>
<dbReference type="OrthoDB" id="184876at2759"/>
<dbReference type="RefSeq" id="XP_009037249.1">
    <property type="nucleotide sequence ID" value="XM_009039001.1"/>
</dbReference>
<dbReference type="InterPro" id="IPR037124">
    <property type="entry name" value="Chaperonin_GroES_sf"/>
</dbReference>
<dbReference type="FunCoup" id="F0YA57">
    <property type="interactions" value="262"/>
</dbReference>
<evidence type="ECO:0000313" key="7">
    <source>
        <dbReference type="EMBL" id="EGB07872.1"/>
    </source>
</evidence>
<dbReference type="PRINTS" id="PR00297">
    <property type="entry name" value="CHAPERONIN10"/>
</dbReference>
<dbReference type="SMART" id="SM00883">
    <property type="entry name" value="Cpn10"/>
    <property type="match status" value="1"/>
</dbReference>
<dbReference type="FunFam" id="2.30.33.40:FF:000001">
    <property type="entry name" value="10 kDa chaperonin"/>
    <property type="match status" value="1"/>
</dbReference>
<accession>F0YA57</accession>
<evidence type="ECO:0000256" key="1">
    <source>
        <dbReference type="ARBA" id="ARBA00006975"/>
    </source>
</evidence>
<dbReference type="eggNOG" id="KOG1641">
    <property type="taxonomic scope" value="Eukaryota"/>
</dbReference>
<dbReference type="OMA" id="EDFLIMR"/>
<dbReference type="PANTHER" id="PTHR10772:SF0">
    <property type="entry name" value="10 KDA HEAT SHOCK PROTEIN, MITOCHONDRIAL"/>
    <property type="match status" value="1"/>
</dbReference>
<gene>
    <name evidence="7" type="ORF">AURANDRAFT_27060</name>
</gene>
<organism evidence="8">
    <name type="scientific">Aureococcus anophagefferens</name>
    <name type="common">Harmful bloom alga</name>
    <dbReference type="NCBI Taxonomy" id="44056"/>
    <lineage>
        <taxon>Eukaryota</taxon>
        <taxon>Sar</taxon>
        <taxon>Stramenopiles</taxon>
        <taxon>Ochrophyta</taxon>
        <taxon>Pelagophyceae</taxon>
        <taxon>Pelagomonadales</taxon>
        <taxon>Pelagomonadaceae</taxon>
        <taxon>Aureococcus</taxon>
    </lineage>
</organism>
<dbReference type="Proteomes" id="UP000002729">
    <property type="component" value="Unassembled WGS sequence"/>
</dbReference>
<dbReference type="PANTHER" id="PTHR10772">
    <property type="entry name" value="10 KDA HEAT SHOCK PROTEIN"/>
    <property type="match status" value="1"/>
</dbReference>
<dbReference type="InParanoid" id="F0YA57"/>
<evidence type="ECO:0000256" key="6">
    <source>
        <dbReference type="RuleBase" id="RU003479"/>
    </source>
</evidence>
<dbReference type="InterPro" id="IPR020818">
    <property type="entry name" value="Chaperonin_GroES"/>
</dbReference>
<keyword evidence="2 6" id="KW-0143">Chaperone</keyword>
<dbReference type="GO" id="GO:0005759">
    <property type="term" value="C:mitochondrial matrix"/>
    <property type="evidence" value="ECO:0007669"/>
    <property type="project" value="TreeGrafter"/>
</dbReference>
<dbReference type="GO" id="GO:0044183">
    <property type="term" value="F:protein folding chaperone"/>
    <property type="evidence" value="ECO:0007669"/>
    <property type="project" value="InterPro"/>
</dbReference>
<dbReference type="GO" id="GO:0051082">
    <property type="term" value="F:unfolded protein binding"/>
    <property type="evidence" value="ECO:0007669"/>
    <property type="project" value="TreeGrafter"/>
</dbReference>